<evidence type="ECO:0000313" key="2">
    <source>
        <dbReference type="EnsemblPlants" id="cds.evm.model.09.1688"/>
    </source>
</evidence>
<sequence>MATKPIGETSATPVTSRPAASITSVQSGAEVMGANRGVMDGGDKIMGNQGDMDGEGMKGDINGKSTMGDYEGKEDDKQLVIEQKRRRVTMGINGELPQEDMVMGDDVYAAYFDDHVMNNSNVSLLQKNLSGAGSG</sequence>
<keyword evidence="3" id="KW-1185">Reference proteome</keyword>
<proteinExistence type="predicted"/>
<reference evidence="2" key="1">
    <citation type="submission" date="2018-11" db="EMBL/GenBank/DDBJ databases">
        <authorList>
            <person name="Grassa J C."/>
        </authorList>
    </citation>
    <scope>NUCLEOTIDE SEQUENCE [LARGE SCALE GENOMIC DNA]</scope>
</reference>
<feature type="region of interest" description="Disordered" evidence="1">
    <location>
        <begin position="1"/>
        <end position="77"/>
    </location>
</feature>
<protein>
    <submittedName>
        <fullName evidence="2">Uncharacterized protein</fullName>
    </submittedName>
</protein>
<dbReference type="Proteomes" id="UP000596661">
    <property type="component" value="Chromosome 9"/>
</dbReference>
<evidence type="ECO:0000313" key="3">
    <source>
        <dbReference type="Proteomes" id="UP000596661"/>
    </source>
</evidence>
<dbReference type="AlphaFoldDB" id="A0A803QF85"/>
<dbReference type="Gramene" id="evm.model.09.1688">
    <property type="protein sequence ID" value="cds.evm.model.09.1688"/>
    <property type="gene ID" value="evm.TU.09.1688"/>
</dbReference>
<reference evidence="2" key="2">
    <citation type="submission" date="2021-03" db="UniProtKB">
        <authorList>
            <consortium name="EnsemblPlants"/>
        </authorList>
    </citation>
    <scope>IDENTIFICATION</scope>
</reference>
<accession>A0A803QF85</accession>
<dbReference type="EMBL" id="UZAU01000774">
    <property type="status" value="NOT_ANNOTATED_CDS"/>
    <property type="molecule type" value="Genomic_DNA"/>
</dbReference>
<organism evidence="2 3">
    <name type="scientific">Cannabis sativa</name>
    <name type="common">Hemp</name>
    <name type="synonym">Marijuana</name>
    <dbReference type="NCBI Taxonomy" id="3483"/>
    <lineage>
        <taxon>Eukaryota</taxon>
        <taxon>Viridiplantae</taxon>
        <taxon>Streptophyta</taxon>
        <taxon>Embryophyta</taxon>
        <taxon>Tracheophyta</taxon>
        <taxon>Spermatophyta</taxon>
        <taxon>Magnoliopsida</taxon>
        <taxon>eudicotyledons</taxon>
        <taxon>Gunneridae</taxon>
        <taxon>Pentapetalae</taxon>
        <taxon>rosids</taxon>
        <taxon>fabids</taxon>
        <taxon>Rosales</taxon>
        <taxon>Cannabaceae</taxon>
        <taxon>Cannabis</taxon>
    </lineage>
</organism>
<evidence type="ECO:0000256" key="1">
    <source>
        <dbReference type="SAM" id="MobiDB-lite"/>
    </source>
</evidence>
<dbReference type="EnsemblPlants" id="evm.model.09.1688">
    <property type="protein sequence ID" value="cds.evm.model.09.1688"/>
    <property type="gene ID" value="evm.TU.09.1688"/>
</dbReference>
<name>A0A803QF85_CANSA</name>